<dbReference type="Proteomes" id="UP000265520">
    <property type="component" value="Unassembled WGS sequence"/>
</dbReference>
<sequence length="49" mass="5380">SNTLAQRALASPSEIRQTNFKVLARNNELPRSASLSLAHRVCPDFEAQA</sequence>
<dbReference type="EMBL" id="LXQA011196138">
    <property type="protein sequence ID" value="MCI88556.1"/>
    <property type="molecule type" value="Genomic_DNA"/>
</dbReference>
<protein>
    <submittedName>
        <fullName evidence="1">Uncharacterized protein</fullName>
    </submittedName>
</protein>
<comment type="caution">
    <text evidence="1">The sequence shown here is derived from an EMBL/GenBank/DDBJ whole genome shotgun (WGS) entry which is preliminary data.</text>
</comment>
<dbReference type="AlphaFoldDB" id="A0A392VJL5"/>
<proteinExistence type="predicted"/>
<accession>A0A392VJL5</accession>
<evidence type="ECO:0000313" key="1">
    <source>
        <dbReference type="EMBL" id="MCI88556.1"/>
    </source>
</evidence>
<evidence type="ECO:0000313" key="2">
    <source>
        <dbReference type="Proteomes" id="UP000265520"/>
    </source>
</evidence>
<organism evidence="1 2">
    <name type="scientific">Trifolium medium</name>
    <dbReference type="NCBI Taxonomy" id="97028"/>
    <lineage>
        <taxon>Eukaryota</taxon>
        <taxon>Viridiplantae</taxon>
        <taxon>Streptophyta</taxon>
        <taxon>Embryophyta</taxon>
        <taxon>Tracheophyta</taxon>
        <taxon>Spermatophyta</taxon>
        <taxon>Magnoliopsida</taxon>
        <taxon>eudicotyledons</taxon>
        <taxon>Gunneridae</taxon>
        <taxon>Pentapetalae</taxon>
        <taxon>rosids</taxon>
        <taxon>fabids</taxon>
        <taxon>Fabales</taxon>
        <taxon>Fabaceae</taxon>
        <taxon>Papilionoideae</taxon>
        <taxon>50 kb inversion clade</taxon>
        <taxon>NPAAA clade</taxon>
        <taxon>Hologalegina</taxon>
        <taxon>IRL clade</taxon>
        <taxon>Trifolieae</taxon>
        <taxon>Trifolium</taxon>
    </lineage>
</organism>
<feature type="non-terminal residue" evidence="1">
    <location>
        <position position="1"/>
    </location>
</feature>
<reference evidence="1 2" key="1">
    <citation type="journal article" date="2018" name="Front. Plant Sci.">
        <title>Red Clover (Trifolium pratense) and Zigzag Clover (T. medium) - A Picture of Genomic Similarities and Differences.</title>
        <authorList>
            <person name="Dluhosova J."/>
            <person name="Istvanek J."/>
            <person name="Nedelnik J."/>
            <person name="Repkova J."/>
        </authorList>
    </citation>
    <scope>NUCLEOTIDE SEQUENCE [LARGE SCALE GENOMIC DNA]</scope>
    <source>
        <strain evidence="2">cv. 10/8</strain>
        <tissue evidence="1">Leaf</tissue>
    </source>
</reference>
<name>A0A392VJL5_9FABA</name>
<keyword evidence="2" id="KW-1185">Reference proteome</keyword>